<gene>
    <name evidence="1" type="ORF">B296_00055077</name>
</gene>
<sequence length="178" mass="20973">MQTACYWVVDNNRFRPSPTATERYQPSYSKVGCYKGRRKEKEKRENLVQRHPLTASRRLGFFVAFFTEGRRRLRPKNLRTMSRMRKTSRDYDFFATVFSSSPSPRLRQLGKEEALAMLPRLLLIRIGRRKRGNCIMNKPRNKQYPLRTNDMPCLKDFLAKLEASQAQQPLVPDTSIIQ</sequence>
<reference evidence="1 2" key="1">
    <citation type="journal article" date="2014" name="Agronomy (Basel)">
        <title>A Draft Genome Sequence for Ensete ventricosum, the Drought-Tolerant Tree Against Hunger.</title>
        <authorList>
            <person name="Harrison J."/>
            <person name="Moore K.A."/>
            <person name="Paszkiewicz K."/>
            <person name="Jones T."/>
            <person name="Grant M."/>
            <person name="Ambacheew D."/>
            <person name="Muzemil S."/>
            <person name="Studholme D.J."/>
        </authorList>
    </citation>
    <scope>NUCLEOTIDE SEQUENCE [LARGE SCALE GENOMIC DNA]</scope>
</reference>
<dbReference type="Proteomes" id="UP000287651">
    <property type="component" value="Unassembled WGS sequence"/>
</dbReference>
<proteinExistence type="predicted"/>
<protein>
    <submittedName>
        <fullName evidence="1">Uncharacterized protein</fullName>
    </submittedName>
</protein>
<name>A0A426Y1V4_ENSVE</name>
<evidence type="ECO:0000313" key="1">
    <source>
        <dbReference type="EMBL" id="RRT45531.1"/>
    </source>
</evidence>
<evidence type="ECO:0000313" key="2">
    <source>
        <dbReference type="Proteomes" id="UP000287651"/>
    </source>
</evidence>
<dbReference type="EMBL" id="AMZH03015778">
    <property type="protein sequence ID" value="RRT45531.1"/>
    <property type="molecule type" value="Genomic_DNA"/>
</dbReference>
<organism evidence="1 2">
    <name type="scientific">Ensete ventricosum</name>
    <name type="common">Abyssinian banana</name>
    <name type="synonym">Musa ensete</name>
    <dbReference type="NCBI Taxonomy" id="4639"/>
    <lineage>
        <taxon>Eukaryota</taxon>
        <taxon>Viridiplantae</taxon>
        <taxon>Streptophyta</taxon>
        <taxon>Embryophyta</taxon>
        <taxon>Tracheophyta</taxon>
        <taxon>Spermatophyta</taxon>
        <taxon>Magnoliopsida</taxon>
        <taxon>Liliopsida</taxon>
        <taxon>Zingiberales</taxon>
        <taxon>Musaceae</taxon>
        <taxon>Ensete</taxon>
    </lineage>
</organism>
<dbReference type="AlphaFoldDB" id="A0A426Y1V4"/>
<comment type="caution">
    <text evidence="1">The sequence shown here is derived from an EMBL/GenBank/DDBJ whole genome shotgun (WGS) entry which is preliminary data.</text>
</comment>
<accession>A0A426Y1V4</accession>